<keyword evidence="2" id="KW-1185">Reference proteome</keyword>
<sequence>MSTSIPLNILMERLGKQLHRLAEMGADIEDAVGRTISRTAPSPSDLPTLQEIDNLVQSLQGLAGYVERLADQVDTIVRVDTSEPIRAVNQKSLAAVLIGCDTVAVEAGSADFF</sequence>
<protein>
    <submittedName>
        <fullName evidence="1">Uncharacterized protein</fullName>
    </submittedName>
</protein>
<gene>
    <name evidence="1" type="ORF">SAMN05878503_12738</name>
</gene>
<accession>A0A285D6E8</accession>
<reference evidence="2" key="1">
    <citation type="submission" date="2017-08" db="EMBL/GenBank/DDBJ databases">
        <authorList>
            <person name="Varghese N."/>
            <person name="Submissions S."/>
        </authorList>
    </citation>
    <scope>NUCLEOTIDE SEQUENCE [LARGE SCALE GENOMIC DNA]</scope>
    <source>
        <strain evidence="2">JA234</strain>
    </source>
</reference>
<evidence type="ECO:0000313" key="1">
    <source>
        <dbReference type="EMBL" id="SNX74906.1"/>
    </source>
</evidence>
<organism evidence="1 2">
    <name type="scientific">Cereibacter ovatus</name>
    <dbReference type="NCBI Taxonomy" id="439529"/>
    <lineage>
        <taxon>Bacteria</taxon>
        <taxon>Pseudomonadati</taxon>
        <taxon>Pseudomonadota</taxon>
        <taxon>Alphaproteobacteria</taxon>
        <taxon>Rhodobacterales</taxon>
        <taxon>Paracoccaceae</taxon>
        <taxon>Cereibacter</taxon>
    </lineage>
</organism>
<dbReference type="RefSeq" id="WP_097031870.1">
    <property type="nucleotide sequence ID" value="NZ_OAOQ01000027.1"/>
</dbReference>
<proteinExistence type="predicted"/>
<name>A0A285D6E8_9RHOB</name>
<dbReference type="OrthoDB" id="7862440at2"/>
<dbReference type="AlphaFoldDB" id="A0A285D6E8"/>
<dbReference type="Proteomes" id="UP000219467">
    <property type="component" value="Unassembled WGS sequence"/>
</dbReference>
<evidence type="ECO:0000313" key="2">
    <source>
        <dbReference type="Proteomes" id="UP000219467"/>
    </source>
</evidence>
<dbReference type="EMBL" id="OAOQ01000027">
    <property type="protein sequence ID" value="SNX74906.1"/>
    <property type="molecule type" value="Genomic_DNA"/>
</dbReference>